<reference evidence="1 2" key="1">
    <citation type="journal article" date="2014" name="Genome Biol. Evol.">
        <title>The secreted proteins of Achlya hypogyna and Thraustotheca clavata identify the ancestral oomycete secretome and reveal gene acquisitions by horizontal gene transfer.</title>
        <authorList>
            <person name="Misner I."/>
            <person name="Blouin N."/>
            <person name="Leonard G."/>
            <person name="Richards T.A."/>
            <person name="Lane C.E."/>
        </authorList>
    </citation>
    <scope>NUCLEOTIDE SEQUENCE [LARGE SCALE GENOMIC DNA]</scope>
    <source>
        <strain evidence="1 2">ATCC 34112</strain>
    </source>
</reference>
<evidence type="ECO:0000313" key="1">
    <source>
        <dbReference type="EMBL" id="OQS01893.1"/>
    </source>
</evidence>
<keyword evidence="2" id="KW-1185">Reference proteome</keyword>
<gene>
    <name evidence="1" type="ORF">THRCLA_21574</name>
</gene>
<protein>
    <submittedName>
        <fullName evidence="1">Uncharacterized protein</fullName>
    </submittedName>
</protein>
<dbReference type="AlphaFoldDB" id="A0A1V9ZV48"/>
<organism evidence="1 2">
    <name type="scientific">Thraustotheca clavata</name>
    <dbReference type="NCBI Taxonomy" id="74557"/>
    <lineage>
        <taxon>Eukaryota</taxon>
        <taxon>Sar</taxon>
        <taxon>Stramenopiles</taxon>
        <taxon>Oomycota</taxon>
        <taxon>Saprolegniomycetes</taxon>
        <taxon>Saprolegniales</taxon>
        <taxon>Achlyaceae</taxon>
        <taxon>Thraustotheca</taxon>
    </lineage>
</organism>
<dbReference type="Proteomes" id="UP000243217">
    <property type="component" value="Unassembled WGS sequence"/>
</dbReference>
<accession>A0A1V9ZV48</accession>
<dbReference type="EMBL" id="JNBS01001348">
    <property type="protein sequence ID" value="OQS01893.1"/>
    <property type="molecule type" value="Genomic_DNA"/>
</dbReference>
<name>A0A1V9ZV48_9STRA</name>
<sequence length="200" mass="23057">MVLSGLKKNDIEIYGRVFKNLFTELQTISSFTQILPMWLTNLLNRCENGEIANKSDIVKEFEEHKVDHKLLYCKTHQGLPVIITEYADCTELKQYKTTPVMNALNAVVKQHPIENVRPLQRAQVTNMVGSFITKTKTVTISREKYAGKISIFYSLIKAQFPTKITYTEIPEFIDYVNLRLSLKSEYINPVLGMQVYLNNT</sequence>
<evidence type="ECO:0000313" key="2">
    <source>
        <dbReference type="Proteomes" id="UP000243217"/>
    </source>
</evidence>
<proteinExistence type="predicted"/>
<comment type="caution">
    <text evidence="1">The sequence shown here is derived from an EMBL/GenBank/DDBJ whole genome shotgun (WGS) entry which is preliminary data.</text>
</comment>